<keyword evidence="2" id="KW-1185">Reference proteome</keyword>
<dbReference type="EMBL" id="CADCXV010000158">
    <property type="protein sequence ID" value="CAB0028549.1"/>
    <property type="molecule type" value="Genomic_DNA"/>
</dbReference>
<evidence type="ECO:0000313" key="1">
    <source>
        <dbReference type="EMBL" id="CAB0028549.1"/>
    </source>
</evidence>
<gene>
    <name evidence="1" type="ORF">TBRA_LOCUS705</name>
</gene>
<accession>A0A6H5HT57</accession>
<evidence type="ECO:0000313" key="2">
    <source>
        <dbReference type="Proteomes" id="UP000479190"/>
    </source>
</evidence>
<reference evidence="1 2" key="1">
    <citation type="submission" date="2020-02" db="EMBL/GenBank/DDBJ databases">
        <authorList>
            <person name="Ferguson B K."/>
        </authorList>
    </citation>
    <scope>NUCLEOTIDE SEQUENCE [LARGE SCALE GENOMIC DNA]</scope>
</reference>
<proteinExistence type="predicted"/>
<dbReference type="Proteomes" id="UP000479190">
    <property type="component" value="Unassembled WGS sequence"/>
</dbReference>
<organism evidence="1 2">
    <name type="scientific">Trichogramma brassicae</name>
    <dbReference type="NCBI Taxonomy" id="86971"/>
    <lineage>
        <taxon>Eukaryota</taxon>
        <taxon>Metazoa</taxon>
        <taxon>Ecdysozoa</taxon>
        <taxon>Arthropoda</taxon>
        <taxon>Hexapoda</taxon>
        <taxon>Insecta</taxon>
        <taxon>Pterygota</taxon>
        <taxon>Neoptera</taxon>
        <taxon>Endopterygota</taxon>
        <taxon>Hymenoptera</taxon>
        <taxon>Apocrita</taxon>
        <taxon>Proctotrupomorpha</taxon>
        <taxon>Chalcidoidea</taxon>
        <taxon>Trichogrammatidae</taxon>
        <taxon>Trichogramma</taxon>
    </lineage>
</organism>
<dbReference type="AlphaFoldDB" id="A0A6H5HT57"/>
<protein>
    <submittedName>
        <fullName evidence="1">Uncharacterized protein</fullName>
    </submittedName>
</protein>
<sequence>MRKFTALRGSGLMSWDIFAHHREPLRPLVSSRRARIFLAKKKDEKEKTTGNGLGEIYSGVHLLRCRARQPTSGCVHALLCARGLFTDYSPPRSSSISPNGAAVAVLNRFVRLYTGEAARAGLHTSHATVCGCAPAWAIILEFVPDKKDRCSGAGGRDNALFRRMTPIIESNGLPRVRTAAAVVPIPWSDGPRTFALANARLISCNRSKSPRSVNNCNSAVLSEFGYRINPSFCRESLKRENYTRTRPRYQEFKNSHSMLCIYNLRKQAIRRASRDVFATLSTQVAFSVHQVRIQPQRRLSPRKSICFRYFVHLGGLFGALGINTTSATTNFPKEVEMFSLL</sequence>
<name>A0A6H5HT57_9HYME</name>